<keyword evidence="7 9" id="KW-0472">Membrane</keyword>
<reference evidence="12" key="1">
    <citation type="submission" date="2016-10" db="EMBL/GenBank/DDBJ databases">
        <authorList>
            <person name="Varghese N."/>
            <person name="Submissions S."/>
        </authorList>
    </citation>
    <scope>NUCLEOTIDE SEQUENCE [LARGE SCALE GENOMIC DNA]</scope>
    <source>
        <strain evidence="12">CGMCC 1.10369</strain>
    </source>
</reference>
<dbReference type="GO" id="GO:0015740">
    <property type="term" value="P:C4-dicarboxylate transport"/>
    <property type="evidence" value="ECO:0007669"/>
    <property type="project" value="TreeGrafter"/>
</dbReference>
<dbReference type="Pfam" id="PF04290">
    <property type="entry name" value="DctQ"/>
    <property type="match status" value="1"/>
</dbReference>
<comment type="similarity">
    <text evidence="8">Belongs to the TRAP transporter small permease family.</text>
</comment>
<dbReference type="EMBL" id="FNIL01000006">
    <property type="protein sequence ID" value="SDO03054.1"/>
    <property type="molecule type" value="Genomic_DNA"/>
</dbReference>
<evidence type="ECO:0000256" key="2">
    <source>
        <dbReference type="ARBA" id="ARBA00022448"/>
    </source>
</evidence>
<evidence type="ECO:0000313" key="11">
    <source>
        <dbReference type="EMBL" id="SDO03054.1"/>
    </source>
</evidence>
<proteinExistence type="inferred from homology"/>
<sequence>MKKAVGLIENIFLKVAALFFLIFFICVILQVASRYIPGIRVLWAGEIATYAFIWMIFVGAAVMIREKGHFTVGLVIDNVKGLTLFLVQSLTHVLIVAFGIVMIVDGYGLTQQFWDWTLNNLPQIRQGYAWLAIPVGGAGMILFALANWWEDFMKYKAGDKGEAA</sequence>
<keyword evidence="2" id="KW-0813">Transport</keyword>
<feature type="transmembrane region" description="Helical" evidence="9">
    <location>
        <begin position="42"/>
        <end position="64"/>
    </location>
</feature>
<dbReference type="PANTHER" id="PTHR35011:SF11">
    <property type="entry name" value="TRAP TRANSPORTER SMALL PERMEASE PROTEIN"/>
    <property type="match status" value="1"/>
</dbReference>
<name>A0A1H0G895_9BACI</name>
<dbReference type="InterPro" id="IPR007387">
    <property type="entry name" value="TRAP_DctQ"/>
</dbReference>
<accession>A0A1H0G895</accession>
<dbReference type="RefSeq" id="WP_175444252.1">
    <property type="nucleotide sequence ID" value="NZ_FNIL01000006.1"/>
</dbReference>
<protein>
    <submittedName>
        <fullName evidence="11">TRAP-type C4-dicarboxylate transport system, small permease component</fullName>
    </submittedName>
</protein>
<dbReference type="InterPro" id="IPR055348">
    <property type="entry name" value="DctQ"/>
</dbReference>
<keyword evidence="5 9" id="KW-0812">Transmembrane</keyword>
<dbReference type="PANTHER" id="PTHR35011">
    <property type="entry name" value="2,3-DIKETO-L-GULONATE TRAP TRANSPORTER SMALL PERMEASE PROTEIN YIAM"/>
    <property type="match status" value="1"/>
</dbReference>
<keyword evidence="4" id="KW-0997">Cell inner membrane</keyword>
<comment type="subcellular location">
    <subcellularLocation>
        <location evidence="1">Cell inner membrane</location>
        <topology evidence="1">Multi-pass membrane protein</topology>
    </subcellularLocation>
</comment>
<dbReference type="GO" id="GO:0022857">
    <property type="term" value="F:transmembrane transporter activity"/>
    <property type="evidence" value="ECO:0007669"/>
    <property type="project" value="TreeGrafter"/>
</dbReference>
<feature type="transmembrane region" description="Helical" evidence="9">
    <location>
        <begin position="85"/>
        <end position="108"/>
    </location>
</feature>
<evidence type="ECO:0000256" key="3">
    <source>
        <dbReference type="ARBA" id="ARBA00022475"/>
    </source>
</evidence>
<keyword evidence="6 9" id="KW-1133">Transmembrane helix</keyword>
<evidence type="ECO:0000256" key="1">
    <source>
        <dbReference type="ARBA" id="ARBA00004429"/>
    </source>
</evidence>
<evidence type="ECO:0000259" key="10">
    <source>
        <dbReference type="Pfam" id="PF04290"/>
    </source>
</evidence>
<feature type="domain" description="Tripartite ATP-independent periplasmic transporters DctQ component" evidence="10">
    <location>
        <begin position="24"/>
        <end position="152"/>
    </location>
</feature>
<organism evidence="11 12">
    <name type="scientific">Alkalicoccus daliensis</name>
    <dbReference type="NCBI Taxonomy" id="745820"/>
    <lineage>
        <taxon>Bacteria</taxon>
        <taxon>Bacillati</taxon>
        <taxon>Bacillota</taxon>
        <taxon>Bacilli</taxon>
        <taxon>Bacillales</taxon>
        <taxon>Bacillaceae</taxon>
        <taxon>Alkalicoccus</taxon>
    </lineage>
</organism>
<evidence type="ECO:0000256" key="6">
    <source>
        <dbReference type="ARBA" id="ARBA00022989"/>
    </source>
</evidence>
<gene>
    <name evidence="11" type="ORF">SAMN04488053_10612</name>
</gene>
<evidence type="ECO:0000256" key="8">
    <source>
        <dbReference type="ARBA" id="ARBA00038436"/>
    </source>
</evidence>
<dbReference type="Proteomes" id="UP000198778">
    <property type="component" value="Unassembled WGS sequence"/>
</dbReference>
<evidence type="ECO:0000256" key="4">
    <source>
        <dbReference type="ARBA" id="ARBA00022519"/>
    </source>
</evidence>
<evidence type="ECO:0000256" key="7">
    <source>
        <dbReference type="ARBA" id="ARBA00023136"/>
    </source>
</evidence>
<keyword evidence="12" id="KW-1185">Reference proteome</keyword>
<feature type="transmembrane region" description="Helical" evidence="9">
    <location>
        <begin position="12"/>
        <end position="36"/>
    </location>
</feature>
<evidence type="ECO:0000313" key="12">
    <source>
        <dbReference type="Proteomes" id="UP000198778"/>
    </source>
</evidence>
<evidence type="ECO:0000256" key="9">
    <source>
        <dbReference type="SAM" id="Phobius"/>
    </source>
</evidence>
<feature type="transmembrane region" description="Helical" evidence="9">
    <location>
        <begin position="128"/>
        <end position="149"/>
    </location>
</feature>
<dbReference type="AlphaFoldDB" id="A0A1H0G895"/>
<dbReference type="STRING" id="745820.SAMN04488053_10612"/>
<dbReference type="GO" id="GO:0005886">
    <property type="term" value="C:plasma membrane"/>
    <property type="evidence" value="ECO:0007669"/>
    <property type="project" value="UniProtKB-SubCell"/>
</dbReference>
<keyword evidence="3" id="KW-1003">Cell membrane</keyword>
<evidence type="ECO:0000256" key="5">
    <source>
        <dbReference type="ARBA" id="ARBA00022692"/>
    </source>
</evidence>